<evidence type="ECO:0000313" key="9">
    <source>
        <dbReference type="Proteomes" id="UP000000267"/>
    </source>
</evidence>
<dbReference type="Pfam" id="PF20946">
    <property type="entry name" value="Ctf4_C"/>
    <property type="match status" value="1"/>
</dbReference>
<dbReference type="KEGG" id="vpo:Kpol_1050p99"/>
<dbReference type="GO" id="GO:0034085">
    <property type="term" value="P:establishment of sister chromatid cohesion"/>
    <property type="evidence" value="ECO:0007669"/>
    <property type="project" value="EnsemblFungi"/>
</dbReference>
<dbReference type="InterPro" id="IPR036322">
    <property type="entry name" value="WD40_repeat_dom_sf"/>
</dbReference>
<dbReference type="FunCoup" id="A7TEZ3">
    <property type="interactions" value="382"/>
</dbReference>
<evidence type="ECO:0000256" key="2">
    <source>
        <dbReference type="ARBA" id="ARBA00022574"/>
    </source>
</evidence>
<dbReference type="InParanoid" id="A7TEZ3"/>
<evidence type="ECO:0000313" key="8">
    <source>
        <dbReference type="EMBL" id="EDO19239.1"/>
    </source>
</evidence>
<feature type="region of interest" description="Disordered" evidence="5">
    <location>
        <begin position="351"/>
        <end position="445"/>
    </location>
</feature>
<dbReference type="GO" id="GO:0042802">
    <property type="term" value="F:identical protein binding"/>
    <property type="evidence" value="ECO:0007669"/>
    <property type="project" value="EnsemblFungi"/>
</dbReference>
<comment type="subcellular location">
    <subcellularLocation>
        <location evidence="1">Nucleus</location>
    </subcellularLocation>
</comment>
<evidence type="ECO:0000259" key="6">
    <source>
        <dbReference type="Pfam" id="PF12341"/>
    </source>
</evidence>
<keyword evidence="4" id="KW-0539">Nucleus</keyword>
<dbReference type="OMA" id="RYAHTNG"/>
<feature type="compositionally biased region" description="Acidic residues" evidence="5">
    <location>
        <begin position="371"/>
        <end position="388"/>
    </location>
</feature>
<proteinExistence type="predicted"/>
<keyword evidence="3" id="KW-0677">Repeat</keyword>
<feature type="compositionally biased region" description="Acidic residues" evidence="5">
    <location>
        <begin position="402"/>
        <end position="413"/>
    </location>
</feature>
<dbReference type="GO" id="GO:0000727">
    <property type="term" value="P:double-strand break repair via break-induced replication"/>
    <property type="evidence" value="ECO:0007669"/>
    <property type="project" value="EnsemblFungi"/>
</dbReference>
<dbReference type="SUPFAM" id="SSF50978">
    <property type="entry name" value="WD40 repeat-like"/>
    <property type="match status" value="1"/>
</dbReference>
<keyword evidence="9" id="KW-1185">Reference proteome</keyword>
<dbReference type="eggNOG" id="KOG1274">
    <property type="taxonomic scope" value="Eukaryota"/>
</dbReference>
<dbReference type="GO" id="GO:0003682">
    <property type="term" value="F:chromatin binding"/>
    <property type="evidence" value="ECO:0007669"/>
    <property type="project" value="EnsemblFungi"/>
</dbReference>
<dbReference type="GO" id="GO:0007064">
    <property type="term" value="P:mitotic sister chromatid cohesion"/>
    <property type="evidence" value="ECO:0007669"/>
    <property type="project" value="EnsemblFungi"/>
</dbReference>
<dbReference type="AlphaFoldDB" id="A7TEZ3"/>
<evidence type="ECO:0000256" key="4">
    <source>
        <dbReference type="ARBA" id="ARBA00023242"/>
    </source>
</evidence>
<dbReference type="STRING" id="436907.A7TEZ3"/>
<name>A7TEZ3_VANPO</name>
<evidence type="ECO:0000256" key="1">
    <source>
        <dbReference type="ARBA" id="ARBA00004123"/>
    </source>
</evidence>
<evidence type="ECO:0000256" key="3">
    <source>
        <dbReference type="ARBA" id="ARBA00022737"/>
    </source>
</evidence>
<dbReference type="Pfam" id="PF12341">
    <property type="entry name" value="Mcl1_mid"/>
    <property type="match status" value="1"/>
</dbReference>
<feature type="domain" description="WDHD1/CFT4 helical bundle" evidence="7">
    <location>
        <begin position="796"/>
        <end position="899"/>
    </location>
</feature>
<dbReference type="PANTHER" id="PTHR19932">
    <property type="entry name" value="WD REPEAT AND HMG-BOX DNA BINDING PROTEIN"/>
    <property type="match status" value="1"/>
</dbReference>
<gene>
    <name evidence="8" type="ORF">Kpol_1050p99</name>
</gene>
<dbReference type="PANTHER" id="PTHR19932:SF10">
    <property type="entry name" value="WD REPEAT AND HMG-BOX DNA-BINDING PROTEIN 1"/>
    <property type="match status" value="1"/>
</dbReference>
<sequence length="901" mass="101273">MTPKVIDKSIFDCGGKTLISLASDGSTLCVANKSGLAKVLQTEKPEEEPEVLETSKNLTSVHCDTNSSFILTTVEGDVYRYNFKNGKDQLLARFALPIRDSTLAHSGKIVVIGGDDLELALIELDGETPKKHTVKVVEQVSQLSCTSQTNILSVSYTNGVVQFFSLNSTKPNKVHEITSVIPANSYRDSTGNNALDAILDDSIDDSDDDEEEKKVKDPEFCDENRICTRAAWHPTGLHFALPSKDNNVQVYSIRDYKLERTLTTSTKYPSHFTDLQFDTLNGSYIASIDLNNVLVVWDWANAKVIYTDTFKNKLTNITWKVQKESNKLDLILSTWSGDVISIQDLVESTPNLEKEASKEGTGRSNLFVDSDISEGSDEEEQGDPNNDDGQEKESSKRKYHFDDEEDFIDDDDGAGYVAPKRPDNISTNYKQTNNRSHSGIVRTPNFHYGPISPGATPYGNSDRRYLTMNSIGYVVSVRNNDQNSVTVSFFDLGKFSEYHFEDLFGYDICSLNDRGTLFGQSKTGQIHYRPHSSLNANWTKSIPLQRGERITCVTATPKRINIGTSYGYLRTFNQFGVAISVEKMSPIVCMAAYEYKVFTVHYSVFHGVSYSLFEQSPSNLRYFQRECPLPIMLPQGNPEVDRAFDSDFTHFNPMGIKSIFFSIYGDPCIFGNDNVLLILSKWRSAMKSRWIPILDSNMEVWKMSGGKDSNDVHVWPLGLTYDTLNCILVKGKNPWPDFPLPLPSELEVRIPTLVKSQILQETKNKKKLRTEEGILDDEEEDGEGEGNEELEIPVNMAAEEEYLRAKVLSTLLNDTLDNDGELYGNEREILKGLTGEHDKSLLRLFADACAEQSSDKALSIAQELEQDRALNAAMKISERAELMTLVKKINTLREARFEQQQ</sequence>
<dbReference type="HOGENOM" id="CLU_004219_2_0_1"/>
<protein>
    <submittedName>
        <fullName evidence="8">Uncharacterized protein</fullName>
    </submittedName>
</protein>
<dbReference type="EMBL" id="DS480381">
    <property type="protein sequence ID" value="EDO19239.1"/>
    <property type="molecule type" value="Genomic_DNA"/>
</dbReference>
<dbReference type="InterPro" id="IPR015943">
    <property type="entry name" value="WD40/YVTN_repeat-like_dom_sf"/>
</dbReference>
<feature type="compositionally biased region" description="Basic and acidic residues" evidence="5">
    <location>
        <begin position="352"/>
        <end position="361"/>
    </location>
</feature>
<dbReference type="OrthoDB" id="427368at2759"/>
<reference evidence="8 9" key="1">
    <citation type="journal article" date="2007" name="Proc. Natl. Acad. Sci. U.S.A.">
        <title>Independent sorting-out of thousands of duplicated gene pairs in two yeast species descended from a whole-genome duplication.</title>
        <authorList>
            <person name="Scannell D.R."/>
            <person name="Frank A.C."/>
            <person name="Conant G.C."/>
            <person name="Byrne K.P."/>
            <person name="Woolfit M."/>
            <person name="Wolfe K.H."/>
        </authorList>
    </citation>
    <scope>NUCLEOTIDE SEQUENCE [LARGE SCALE GENOMIC DNA]</scope>
    <source>
        <strain evidence="9">ATCC 22028 / DSM 70294 / BCRC 21397 / CBS 2163 / NBRC 10782 / NRRL Y-8283 / UCD 57-17</strain>
    </source>
</reference>
<dbReference type="GO" id="GO:0043596">
    <property type="term" value="C:nuclear replication fork"/>
    <property type="evidence" value="ECO:0007669"/>
    <property type="project" value="EnsemblFungi"/>
</dbReference>
<dbReference type="Gene3D" id="2.130.10.10">
    <property type="entry name" value="YVTN repeat-like/Quinoprotein amine dehydrogenase"/>
    <property type="match status" value="2"/>
</dbReference>
<dbReference type="InterPro" id="IPR022100">
    <property type="entry name" value="WDHD1/CFT4_beta-prop_2nd"/>
</dbReference>
<dbReference type="RefSeq" id="XP_001647097.1">
    <property type="nucleotide sequence ID" value="XM_001647047.1"/>
</dbReference>
<dbReference type="InterPro" id="IPR048591">
    <property type="entry name" value="WDHD1/CFT4_hel"/>
</dbReference>
<keyword evidence="2" id="KW-0853">WD repeat</keyword>
<evidence type="ECO:0000256" key="5">
    <source>
        <dbReference type="SAM" id="MobiDB-lite"/>
    </source>
</evidence>
<evidence type="ECO:0000259" key="7">
    <source>
        <dbReference type="Pfam" id="PF20946"/>
    </source>
</evidence>
<dbReference type="GO" id="GO:0006270">
    <property type="term" value="P:DNA replication initiation"/>
    <property type="evidence" value="ECO:0007669"/>
    <property type="project" value="EnsemblFungi"/>
</dbReference>
<accession>A7TEZ3</accession>
<dbReference type="GO" id="GO:0000278">
    <property type="term" value="P:mitotic cell cycle"/>
    <property type="evidence" value="ECO:0007669"/>
    <property type="project" value="TreeGrafter"/>
</dbReference>
<dbReference type="PhylomeDB" id="A7TEZ3"/>
<dbReference type="GeneID" id="5547574"/>
<dbReference type="Proteomes" id="UP000000267">
    <property type="component" value="Unassembled WGS sequence"/>
</dbReference>
<feature type="compositionally biased region" description="Polar residues" evidence="5">
    <location>
        <begin position="424"/>
        <end position="437"/>
    </location>
</feature>
<organism evidence="9">
    <name type="scientific">Vanderwaltozyma polyspora (strain ATCC 22028 / DSM 70294 / BCRC 21397 / CBS 2163 / NBRC 10782 / NRRL Y-8283 / UCD 57-17)</name>
    <name type="common">Kluyveromyces polysporus</name>
    <dbReference type="NCBI Taxonomy" id="436907"/>
    <lineage>
        <taxon>Eukaryota</taxon>
        <taxon>Fungi</taxon>
        <taxon>Dikarya</taxon>
        <taxon>Ascomycota</taxon>
        <taxon>Saccharomycotina</taxon>
        <taxon>Saccharomycetes</taxon>
        <taxon>Saccharomycetales</taxon>
        <taxon>Saccharomycetaceae</taxon>
        <taxon>Vanderwaltozyma</taxon>
    </lineage>
</organism>
<feature type="domain" description="WDHD1/CFT4 second beta-propeller" evidence="6">
    <location>
        <begin position="450"/>
        <end position="751"/>
    </location>
</feature>